<name>A0A0F9RED7_9ZZZZ</name>
<feature type="compositionally biased region" description="Low complexity" evidence="8">
    <location>
        <begin position="238"/>
        <end position="250"/>
    </location>
</feature>
<keyword evidence="4" id="KW-0378">Hydrolase</keyword>
<dbReference type="InterPro" id="IPR005122">
    <property type="entry name" value="Uracil-DNA_glycosylase-like"/>
</dbReference>
<feature type="region of interest" description="Disordered" evidence="8">
    <location>
        <begin position="106"/>
        <end position="135"/>
    </location>
</feature>
<dbReference type="Pfam" id="PF03167">
    <property type="entry name" value="UDG"/>
    <property type="match status" value="2"/>
</dbReference>
<feature type="region of interest" description="Disordered" evidence="8">
    <location>
        <begin position="151"/>
        <end position="250"/>
    </location>
</feature>
<evidence type="ECO:0000259" key="9">
    <source>
        <dbReference type="SMART" id="SM00986"/>
    </source>
</evidence>
<dbReference type="GO" id="GO:0097506">
    <property type="term" value="F:deaminated base DNA N-glycosylase activity"/>
    <property type="evidence" value="ECO:0007669"/>
    <property type="project" value="UniProtKB-ARBA"/>
</dbReference>
<dbReference type="AlphaFoldDB" id="A0A0F9RED7"/>
<evidence type="ECO:0000256" key="6">
    <source>
        <dbReference type="ARBA" id="ARBA00023014"/>
    </source>
</evidence>
<evidence type="ECO:0000256" key="5">
    <source>
        <dbReference type="ARBA" id="ARBA00023004"/>
    </source>
</evidence>
<accession>A0A0F9RED7</accession>
<evidence type="ECO:0000256" key="1">
    <source>
        <dbReference type="ARBA" id="ARBA00022485"/>
    </source>
</evidence>
<keyword evidence="1" id="KW-0004">4Fe-4S</keyword>
<dbReference type="SMART" id="SM00986">
    <property type="entry name" value="UDG"/>
    <property type="match status" value="1"/>
</dbReference>
<dbReference type="InterPro" id="IPR051536">
    <property type="entry name" value="UDG_Type-4/5"/>
</dbReference>
<dbReference type="Gene3D" id="3.40.470.10">
    <property type="entry name" value="Uracil-DNA glycosylase-like domain"/>
    <property type="match status" value="2"/>
</dbReference>
<dbReference type="GO" id="GO:0051539">
    <property type="term" value="F:4 iron, 4 sulfur cluster binding"/>
    <property type="evidence" value="ECO:0007669"/>
    <property type="project" value="UniProtKB-KW"/>
</dbReference>
<feature type="compositionally biased region" description="Polar residues" evidence="8">
    <location>
        <begin position="201"/>
        <end position="212"/>
    </location>
</feature>
<dbReference type="SUPFAM" id="SSF52141">
    <property type="entry name" value="Uracil-DNA glycosylase-like"/>
    <property type="match status" value="2"/>
</dbReference>
<keyword evidence="5" id="KW-0408">Iron</keyword>
<keyword evidence="3" id="KW-0227">DNA damage</keyword>
<evidence type="ECO:0000313" key="10">
    <source>
        <dbReference type="EMBL" id="KKN47952.1"/>
    </source>
</evidence>
<sequence>MASYETLSSLVRACEACPLHTQGKGVPGEYVHSEPTFIKQRDFTMMVIGEAPGGTEQHAGRPFIGSSGQLLRTMLEECGLTSYYITNIAKHRPFHLMCRKCGIIGGDGIQERRSPPPRVGSSGEGSPVDGAHLPAPLAVLPPVQAGMVPEMANQQASKEPEDPSSMQQSVVQGGTEHPTPEYGPGRLSTSVSKRESDAGPQVSNDVAPSSTVRVVGAGASQKRGQTGQPSGESRSGHSLPPSRSRALSPLPSTFPTAVVCRHQWNRKQQTPSKDTIKACLGFLLAEMQMVQPQKVILLGATAAKEVLKLKGNPSQSSLVNRSSTGYYAAPSGLCSFDALTLYHPAFFLHNRTARYVQKQINDWQRALRNFLGADLPHYPIEKVECSLHGQ</sequence>
<keyword evidence="6" id="KW-0411">Iron-sulfur</keyword>
<evidence type="ECO:0000256" key="8">
    <source>
        <dbReference type="SAM" id="MobiDB-lite"/>
    </source>
</evidence>
<proteinExistence type="predicted"/>
<feature type="domain" description="Uracil-DNA glycosylase-like" evidence="9">
    <location>
        <begin position="35"/>
        <end position="364"/>
    </location>
</feature>
<comment type="caution">
    <text evidence="10">The sequence shown here is derived from an EMBL/GenBank/DDBJ whole genome shotgun (WGS) entry which is preliminary data.</text>
</comment>
<dbReference type="GO" id="GO:0046872">
    <property type="term" value="F:metal ion binding"/>
    <property type="evidence" value="ECO:0007669"/>
    <property type="project" value="UniProtKB-KW"/>
</dbReference>
<gene>
    <name evidence="10" type="ORF">LCGC14_0657660</name>
</gene>
<dbReference type="PANTHER" id="PTHR33693">
    <property type="entry name" value="TYPE-5 URACIL-DNA GLYCOSYLASE"/>
    <property type="match status" value="1"/>
</dbReference>
<evidence type="ECO:0000256" key="3">
    <source>
        <dbReference type="ARBA" id="ARBA00022763"/>
    </source>
</evidence>
<reference evidence="10" key="1">
    <citation type="journal article" date="2015" name="Nature">
        <title>Complex archaea that bridge the gap between prokaryotes and eukaryotes.</title>
        <authorList>
            <person name="Spang A."/>
            <person name="Saw J.H."/>
            <person name="Jorgensen S.L."/>
            <person name="Zaremba-Niedzwiedzka K."/>
            <person name="Martijn J."/>
            <person name="Lind A.E."/>
            <person name="van Eijk R."/>
            <person name="Schleper C."/>
            <person name="Guy L."/>
            <person name="Ettema T.J."/>
        </authorList>
    </citation>
    <scope>NUCLEOTIDE SEQUENCE</scope>
</reference>
<keyword evidence="2" id="KW-0479">Metal-binding</keyword>
<dbReference type="EMBL" id="LAZR01001248">
    <property type="protein sequence ID" value="KKN47952.1"/>
    <property type="molecule type" value="Genomic_DNA"/>
</dbReference>
<feature type="compositionally biased region" description="Polar residues" evidence="8">
    <location>
        <begin position="222"/>
        <end position="233"/>
    </location>
</feature>
<dbReference type="SMART" id="SM00987">
    <property type="entry name" value="UreE_C"/>
    <property type="match status" value="1"/>
</dbReference>
<keyword evidence="7" id="KW-0234">DNA repair</keyword>
<protein>
    <recommendedName>
        <fullName evidence="9">Uracil-DNA glycosylase-like domain-containing protein</fullName>
    </recommendedName>
</protein>
<dbReference type="InterPro" id="IPR036895">
    <property type="entry name" value="Uracil-DNA_glycosylase-like_sf"/>
</dbReference>
<dbReference type="GO" id="GO:0006281">
    <property type="term" value="P:DNA repair"/>
    <property type="evidence" value="ECO:0007669"/>
    <property type="project" value="UniProtKB-KW"/>
</dbReference>
<evidence type="ECO:0000256" key="7">
    <source>
        <dbReference type="ARBA" id="ARBA00023204"/>
    </source>
</evidence>
<organism evidence="10">
    <name type="scientific">marine sediment metagenome</name>
    <dbReference type="NCBI Taxonomy" id="412755"/>
    <lineage>
        <taxon>unclassified sequences</taxon>
        <taxon>metagenomes</taxon>
        <taxon>ecological metagenomes</taxon>
    </lineage>
</organism>
<evidence type="ECO:0000256" key="4">
    <source>
        <dbReference type="ARBA" id="ARBA00022801"/>
    </source>
</evidence>
<evidence type="ECO:0000256" key="2">
    <source>
        <dbReference type="ARBA" id="ARBA00022723"/>
    </source>
</evidence>